<dbReference type="PANTHER" id="PTHR30349">
    <property type="entry name" value="PHAGE INTEGRASE-RELATED"/>
    <property type="match status" value="1"/>
</dbReference>
<keyword evidence="7" id="KW-1160">Virus entry into host cell</keyword>
<dbReference type="PANTHER" id="PTHR30349:SF41">
    <property type="entry name" value="INTEGRASE_RECOMBINASE PROTEIN MJ0367-RELATED"/>
    <property type="match status" value="1"/>
</dbReference>
<reference evidence="9" key="1">
    <citation type="journal article" date="2021" name="Proc. Natl. Acad. Sci. U.S.A.">
        <title>A Catalog of Tens of Thousands of Viruses from Human Metagenomes Reveals Hidden Associations with Chronic Diseases.</title>
        <authorList>
            <person name="Tisza M.J."/>
            <person name="Buck C.B."/>
        </authorList>
    </citation>
    <scope>NUCLEOTIDE SEQUENCE</scope>
    <source>
        <strain evidence="9">CtNYa18</strain>
    </source>
</reference>
<evidence type="ECO:0000313" key="9">
    <source>
        <dbReference type="EMBL" id="DAE05938.1"/>
    </source>
</evidence>
<evidence type="ECO:0000256" key="5">
    <source>
        <dbReference type="ARBA" id="ARBA00023125"/>
    </source>
</evidence>
<feature type="domain" description="Tyr recombinase" evidence="8">
    <location>
        <begin position="114"/>
        <end position="286"/>
    </location>
</feature>
<evidence type="ECO:0000256" key="6">
    <source>
        <dbReference type="ARBA" id="ARBA00023172"/>
    </source>
</evidence>
<keyword evidence="3" id="KW-0808">Transferase</keyword>
<dbReference type="InterPro" id="IPR002104">
    <property type="entry name" value="Integrase_catalytic"/>
</dbReference>
<keyword evidence="4" id="KW-0378">Hydrolase</keyword>
<dbReference type="EMBL" id="BK015422">
    <property type="protein sequence ID" value="DAE05938.1"/>
    <property type="molecule type" value="Genomic_DNA"/>
</dbReference>
<dbReference type="InterPro" id="IPR013762">
    <property type="entry name" value="Integrase-like_cat_sf"/>
</dbReference>
<dbReference type="GO" id="GO:0016740">
    <property type="term" value="F:transferase activity"/>
    <property type="evidence" value="ECO:0007669"/>
    <property type="project" value="UniProtKB-KW"/>
</dbReference>
<dbReference type="GO" id="GO:0016787">
    <property type="term" value="F:hydrolase activity"/>
    <property type="evidence" value="ECO:0007669"/>
    <property type="project" value="UniProtKB-KW"/>
</dbReference>
<evidence type="ECO:0000256" key="7">
    <source>
        <dbReference type="ARBA" id="ARBA00023195"/>
    </source>
</evidence>
<evidence type="ECO:0000256" key="3">
    <source>
        <dbReference type="ARBA" id="ARBA00022679"/>
    </source>
</evidence>
<keyword evidence="7" id="KW-1179">Viral genome integration</keyword>
<dbReference type="GO" id="GO:0044826">
    <property type="term" value="P:viral genome integration into host DNA"/>
    <property type="evidence" value="ECO:0007669"/>
    <property type="project" value="UniProtKB-KW"/>
</dbReference>
<dbReference type="Gene3D" id="1.10.150.130">
    <property type="match status" value="1"/>
</dbReference>
<dbReference type="CDD" id="cd00796">
    <property type="entry name" value="INT_Rci_Hp1_C"/>
    <property type="match status" value="1"/>
</dbReference>
<sequence>MKTKRTPAENQLRVYLKWCMNVKQLTPSTMATKRSVLSRFIAQTNIEDMSQLTNKKLDRWIEKKALGQLGSRCNSTTIRTNVATVMSWIAWLRDMNYPMKIKTRMVVKPKPAPCRRKWYTSEQIAMVLSGCDDLLTEVMIRVLFDTGMRAQEFANLRLNDLDGRTIYTVGKGCKDGWVYISDTTRERLDVWIRAAGVIDYVWIKTTRRNYFEPLTVDGIRKKIQRQFREAGLEGFQLHELRHSFATDVRKRGADVDVVRRLLRHSSLQVTQRYLHNLDGDMCEIWDEIKNYKLAANAHAGTACIRGEIVNV</sequence>
<dbReference type="GO" id="GO:0075713">
    <property type="term" value="P:establishment of integrated proviral latency"/>
    <property type="evidence" value="ECO:0007669"/>
    <property type="project" value="UniProtKB-KW"/>
</dbReference>
<dbReference type="SUPFAM" id="SSF56349">
    <property type="entry name" value="DNA breaking-rejoining enzymes"/>
    <property type="match status" value="1"/>
</dbReference>
<evidence type="ECO:0000259" key="8">
    <source>
        <dbReference type="PROSITE" id="PS51898"/>
    </source>
</evidence>
<dbReference type="InterPro" id="IPR010998">
    <property type="entry name" value="Integrase_recombinase_N"/>
</dbReference>
<evidence type="ECO:0000256" key="1">
    <source>
        <dbReference type="ARBA" id="ARBA00008857"/>
    </source>
</evidence>
<evidence type="ECO:0000256" key="4">
    <source>
        <dbReference type="ARBA" id="ARBA00022801"/>
    </source>
</evidence>
<keyword evidence="5" id="KW-0238">DNA-binding</keyword>
<dbReference type="InterPro" id="IPR011010">
    <property type="entry name" value="DNA_brk_join_enz"/>
</dbReference>
<dbReference type="GO" id="GO:0006310">
    <property type="term" value="P:DNA recombination"/>
    <property type="evidence" value="ECO:0007669"/>
    <property type="project" value="UniProtKB-KW"/>
</dbReference>
<organism evidence="9">
    <name type="scientific">Myoviridae sp. ctNYa18</name>
    <dbReference type="NCBI Taxonomy" id="2825090"/>
    <lineage>
        <taxon>Viruses</taxon>
        <taxon>Duplodnaviria</taxon>
        <taxon>Heunggongvirae</taxon>
        <taxon>Uroviricota</taxon>
        <taxon>Caudoviricetes</taxon>
    </lineage>
</organism>
<evidence type="ECO:0000256" key="2">
    <source>
        <dbReference type="ARBA" id="ARBA00016082"/>
    </source>
</evidence>
<protein>
    <recommendedName>
        <fullName evidence="2">Integrase</fullName>
    </recommendedName>
</protein>
<proteinExistence type="inferred from homology"/>
<keyword evidence="7" id="KW-0229">DNA integration</keyword>
<dbReference type="PROSITE" id="PS51898">
    <property type="entry name" value="TYR_RECOMBINASE"/>
    <property type="match status" value="1"/>
</dbReference>
<dbReference type="Gene3D" id="1.10.443.10">
    <property type="entry name" value="Intergrase catalytic core"/>
    <property type="match status" value="1"/>
</dbReference>
<comment type="similarity">
    <text evidence="1">Belongs to the 'phage' integrase family.</text>
</comment>
<name>A0A8S5PG33_9CAUD</name>
<dbReference type="GO" id="GO:0003677">
    <property type="term" value="F:DNA binding"/>
    <property type="evidence" value="ECO:0007669"/>
    <property type="project" value="UniProtKB-KW"/>
</dbReference>
<dbReference type="Pfam" id="PF00589">
    <property type="entry name" value="Phage_integrase"/>
    <property type="match status" value="1"/>
</dbReference>
<dbReference type="InterPro" id="IPR050090">
    <property type="entry name" value="Tyrosine_recombinase_XerCD"/>
</dbReference>
<keyword evidence="6" id="KW-0233">DNA recombination</keyword>
<dbReference type="GO" id="GO:0015074">
    <property type="term" value="P:DNA integration"/>
    <property type="evidence" value="ECO:0007669"/>
    <property type="project" value="InterPro"/>
</dbReference>
<accession>A0A8S5PG33</accession>